<reference evidence="2" key="1">
    <citation type="journal article" date="2015" name="MBio">
        <title>Genome-Resolved Metagenomic Analysis Reveals Roles for Candidate Phyla and Other Microbial Community Members in Biogeochemical Transformations in Oil Reservoirs.</title>
        <authorList>
            <person name="Hu P."/>
            <person name="Tom L."/>
            <person name="Singh A."/>
            <person name="Thomas B.C."/>
            <person name="Baker B.J."/>
            <person name="Piceno Y.M."/>
            <person name="Andersen G.L."/>
            <person name="Banfield J.F."/>
        </authorList>
    </citation>
    <scope>NUCLEOTIDE SEQUENCE [LARGE SCALE GENOMIC DNA]</scope>
</reference>
<gene>
    <name evidence="1" type="ORF">XD97_0514</name>
</gene>
<comment type="caution">
    <text evidence="1">The sequence shown here is derived from an EMBL/GenBank/DDBJ whole genome shotgun (WGS) entry which is preliminary data.</text>
</comment>
<name>A0A124FYS0_9FIRM</name>
<dbReference type="EMBL" id="LGGS01000112">
    <property type="protein sequence ID" value="KUK82060.1"/>
    <property type="molecule type" value="Genomic_DNA"/>
</dbReference>
<evidence type="ECO:0000313" key="2">
    <source>
        <dbReference type="Proteomes" id="UP000054705"/>
    </source>
</evidence>
<sequence length="27" mass="3214">ETQSKIRDMAKDKPQEVAEILKVWLKE</sequence>
<feature type="non-terminal residue" evidence="1">
    <location>
        <position position="1"/>
    </location>
</feature>
<organism evidence="1 2">
    <name type="scientific">Pelotomaculum thermopropionicum</name>
    <dbReference type="NCBI Taxonomy" id="110500"/>
    <lineage>
        <taxon>Bacteria</taxon>
        <taxon>Bacillati</taxon>
        <taxon>Bacillota</taxon>
        <taxon>Clostridia</taxon>
        <taxon>Eubacteriales</taxon>
        <taxon>Desulfotomaculaceae</taxon>
        <taxon>Pelotomaculum</taxon>
    </lineage>
</organism>
<accession>A0A124FYS0</accession>
<dbReference type="AlphaFoldDB" id="A0A124FYS0"/>
<evidence type="ECO:0000313" key="1">
    <source>
        <dbReference type="EMBL" id="KUK82060.1"/>
    </source>
</evidence>
<proteinExistence type="predicted"/>
<dbReference type="Proteomes" id="UP000054705">
    <property type="component" value="Unassembled WGS sequence"/>
</dbReference>
<protein>
    <submittedName>
        <fullName evidence="1">Uncharacterized protein</fullName>
    </submittedName>
</protein>